<dbReference type="InterPro" id="IPR056697">
    <property type="entry name" value="DUF7795"/>
</dbReference>
<dbReference type="STRING" id="180498.A0A067K7D5"/>
<dbReference type="EMBL" id="KK914593">
    <property type="protein sequence ID" value="KDP32151.1"/>
    <property type="molecule type" value="Genomic_DNA"/>
</dbReference>
<protein>
    <recommendedName>
        <fullName evidence="1">DUF7795 domain-containing protein</fullName>
    </recommendedName>
</protein>
<keyword evidence="3" id="KW-1185">Reference proteome</keyword>
<evidence type="ECO:0000259" key="1">
    <source>
        <dbReference type="Pfam" id="PF25071"/>
    </source>
</evidence>
<accession>A0A067K7D5</accession>
<dbReference type="PANTHER" id="PTHR35305">
    <property type="entry name" value="FAD-BINDING PROTEIN"/>
    <property type="match status" value="1"/>
</dbReference>
<dbReference type="Proteomes" id="UP000027138">
    <property type="component" value="Unassembled WGS sequence"/>
</dbReference>
<feature type="domain" description="DUF7795" evidence="1">
    <location>
        <begin position="4"/>
        <end position="124"/>
    </location>
</feature>
<evidence type="ECO:0000313" key="3">
    <source>
        <dbReference type="Proteomes" id="UP000027138"/>
    </source>
</evidence>
<dbReference type="PANTHER" id="PTHR35305:SF2">
    <property type="entry name" value="FAD-BINDING PROTEIN"/>
    <property type="match status" value="1"/>
</dbReference>
<evidence type="ECO:0000313" key="2">
    <source>
        <dbReference type="EMBL" id="KDP32151.1"/>
    </source>
</evidence>
<name>A0A067K7D5_JATCU</name>
<dbReference type="Pfam" id="PF25071">
    <property type="entry name" value="DUF7795"/>
    <property type="match status" value="1"/>
</dbReference>
<dbReference type="OrthoDB" id="744228at2759"/>
<sequence length="223" mass="25567">MESQLKETIFQIFKEFLTRVAKLEELGSVGSRLLVGFQQGLEFLRRPPINRKSELVENIIRTNETERVKSYLAAGCINNHDRIQNLNKLNTCLVGLRDHLTKAKNILNELETLLEDFATAIKTAGGSSSILRNEVLGEKFDQQATTNQETSSLDLQEFEMTDYAALMASIYSMVKQDYVMQERIVTSLNLKSLSGELESYFLMWSLRPFVNDDIMHQAWKLIH</sequence>
<organism evidence="2 3">
    <name type="scientific">Jatropha curcas</name>
    <name type="common">Barbados nut</name>
    <dbReference type="NCBI Taxonomy" id="180498"/>
    <lineage>
        <taxon>Eukaryota</taxon>
        <taxon>Viridiplantae</taxon>
        <taxon>Streptophyta</taxon>
        <taxon>Embryophyta</taxon>
        <taxon>Tracheophyta</taxon>
        <taxon>Spermatophyta</taxon>
        <taxon>Magnoliopsida</taxon>
        <taxon>eudicotyledons</taxon>
        <taxon>Gunneridae</taxon>
        <taxon>Pentapetalae</taxon>
        <taxon>rosids</taxon>
        <taxon>fabids</taxon>
        <taxon>Malpighiales</taxon>
        <taxon>Euphorbiaceae</taxon>
        <taxon>Crotonoideae</taxon>
        <taxon>Jatropheae</taxon>
        <taxon>Jatropha</taxon>
    </lineage>
</organism>
<dbReference type="AlphaFoldDB" id="A0A067K7D5"/>
<proteinExistence type="predicted"/>
<gene>
    <name evidence="2" type="ORF">JCGZ_12612</name>
</gene>
<reference evidence="2 3" key="1">
    <citation type="journal article" date="2014" name="PLoS ONE">
        <title>Global Analysis of Gene Expression Profiles in Physic Nut (Jatropha curcas L.) Seedlings Exposed to Salt Stress.</title>
        <authorList>
            <person name="Zhang L."/>
            <person name="Zhang C."/>
            <person name="Wu P."/>
            <person name="Chen Y."/>
            <person name="Li M."/>
            <person name="Jiang H."/>
            <person name="Wu G."/>
        </authorList>
    </citation>
    <scope>NUCLEOTIDE SEQUENCE [LARGE SCALE GENOMIC DNA]</scope>
    <source>
        <strain evidence="3">cv. GZQX0401</strain>
        <tissue evidence="2">Young leaves</tissue>
    </source>
</reference>